<dbReference type="GO" id="GO:0005794">
    <property type="term" value="C:Golgi apparatus"/>
    <property type="evidence" value="ECO:0007669"/>
    <property type="project" value="TreeGrafter"/>
</dbReference>
<dbReference type="GO" id="GO:0035269">
    <property type="term" value="P:protein O-linked glycosylation via mannose"/>
    <property type="evidence" value="ECO:0007669"/>
    <property type="project" value="InterPro"/>
</dbReference>
<dbReference type="Proteomes" id="UP000789595">
    <property type="component" value="Unassembled WGS sequence"/>
</dbReference>
<dbReference type="OrthoDB" id="45254at2759"/>
<comment type="caution">
    <text evidence="1">The sequence shown here is derived from an EMBL/GenBank/DDBJ whole genome shotgun (WGS) entry which is preliminary data.</text>
</comment>
<sequence>MSMSSKSLLQAWLAVAASNAYRYASTPPPITADQVISDDFGGAFCGDQDGSGCTVRAPGAKAPLVTRVLRNASDVEAYAGQRRPGVRNPVLWVPLGHATSQGAFDGLCAFVTRLVPILAKASDIAGFTLLTLPYPVGEHGSPWDHAYLRKKQYPPCGFDKLARLLDAPKLRAWFVMDHDRHENDAWVLHPKLRHMPMGLTKGFEALGAGLALLRKQRKPRSVDVYANFHVHAAGRTIAGARQSAVDVAERNFKALNRMKNIARRNSTCALNDKAPCTPEEHYVGELLKARYVISPPGSQIDCHRHWEALVFGAVPIVHSSPITLSLLDGLPACFVPAWDALTPDVLRRCDARLADTRSFDWGRLTVDYWRTQISESKATRRESKPPASEDAVEAAARWAKDRDALIEKRKAGRWAALLQNYSRVQKMQRSKGTAGKYVVAFARIYGHASRIATITSTLALAMASGRALAIVWPRRTNCRGRDHILDKNCDPAGVTDLLQPHLVDFSMPPSVQKQLLAKSGCGHVQDMRRGPEEQWVVRDTRDQKMLLDIYRGDTTWTPSVVCTASKDDWSWAATCRLGGVSPLADAGALQDFLFKPSATVLKRIGAILASSPRPCDLGVHLVAADRTSEWGTKKGDESWMRTVAEAIAAEETFVADGKKLDFAIFVAADSGSTRTKSLLQDAFGDAVLFMDGHGASPDRTTVEANVEALAENYVLSTCAEILPHGRDSAFRSIAAARAAFEQGWTANRSRAFVEGGKHAAASGAPTACADLSVLK</sequence>
<name>A0A8J2SUW0_9STRA</name>
<evidence type="ECO:0000313" key="2">
    <source>
        <dbReference type="Proteomes" id="UP000789595"/>
    </source>
</evidence>
<proteinExistence type="predicted"/>
<dbReference type="PANTHER" id="PTHR15576">
    <property type="entry name" value="RIBITOL-5-PHOSPHATE XYLOSYLTRANSFERASE 1"/>
    <property type="match status" value="1"/>
</dbReference>
<accession>A0A8J2SUW0</accession>
<dbReference type="EMBL" id="CAKKNE010000004">
    <property type="protein sequence ID" value="CAH0374687.1"/>
    <property type="molecule type" value="Genomic_DNA"/>
</dbReference>
<dbReference type="InterPro" id="IPR055286">
    <property type="entry name" value="RXYLT1-like"/>
</dbReference>
<evidence type="ECO:0008006" key="3">
    <source>
        <dbReference type="Google" id="ProtNLM"/>
    </source>
</evidence>
<dbReference type="PANTHER" id="PTHR15576:SF1">
    <property type="entry name" value="RIBITOL-5-PHOSPHATE XYLOSYLTRANSFERASE 1"/>
    <property type="match status" value="1"/>
</dbReference>
<keyword evidence="2" id="KW-1185">Reference proteome</keyword>
<gene>
    <name evidence="1" type="ORF">PECAL_4P19860</name>
</gene>
<dbReference type="AlphaFoldDB" id="A0A8J2SUW0"/>
<dbReference type="GO" id="GO:0120053">
    <property type="term" value="F:ribitol beta-1,4-xylosyltransferase activity"/>
    <property type="evidence" value="ECO:0007669"/>
    <property type="project" value="InterPro"/>
</dbReference>
<reference evidence="1" key="1">
    <citation type="submission" date="2021-11" db="EMBL/GenBank/DDBJ databases">
        <authorList>
            <consortium name="Genoscope - CEA"/>
            <person name="William W."/>
        </authorList>
    </citation>
    <scope>NUCLEOTIDE SEQUENCE</scope>
</reference>
<organism evidence="1 2">
    <name type="scientific">Pelagomonas calceolata</name>
    <dbReference type="NCBI Taxonomy" id="35677"/>
    <lineage>
        <taxon>Eukaryota</taxon>
        <taxon>Sar</taxon>
        <taxon>Stramenopiles</taxon>
        <taxon>Ochrophyta</taxon>
        <taxon>Pelagophyceae</taxon>
        <taxon>Pelagomonadales</taxon>
        <taxon>Pelagomonadaceae</taxon>
        <taxon>Pelagomonas</taxon>
    </lineage>
</organism>
<evidence type="ECO:0000313" key="1">
    <source>
        <dbReference type="EMBL" id="CAH0374687.1"/>
    </source>
</evidence>
<protein>
    <recommendedName>
        <fullName evidence="3">Exostosin GT47 domain-containing protein</fullName>
    </recommendedName>
</protein>